<name>A0ACC6SWN7_9HYPH</name>
<evidence type="ECO:0000313" key="2">
    <source>
        <dbReference type="Proteomes" id="UP001480082"/>
    </source>
</evidence>
<gene>
    <name evidence="1" type="ORF">NKI81_09375</name>
</gene>
<proteinExistence type="predicted"/>
<sequence length="221" mass="24576">MLKLAAAKPVLSVIGEVLFLAWKAQNDFDVPVEPHLDDATFDLLKTEMAKASSYLEFGSGGSTVLAAQTVRGPVCSVESDKKFLSAVQWKIASLNLPAPNMIFADIGLTGRWGYPIRPWYSRKWRDYAEAPWLKMSALPDVVLIDGRFRAACALSTLLHFSASGEVATVIIDDYEDRPNYTVVEEFACVPVRVGRSLVFKTGPVDRDKCLSVLERLYRDTR</sequence>
<accession>A0ACC6SWN7</accession>
<organism evidence="1 2">
    <name type="scientific">Mesorhizobium australicum</name>
    <dbReference type="NCBI Taxonomy" id="536018"/>
    <lineage>
        <taxon>Bacteria</taxon>
        <taxon>Pseudomonadati</taxon>
        <taxon>Pseudomonadota</taxon>
        <taxon>Alphaproteobacteria</taxon>
        <taxon>Hyphomicrobiales</taxon>
        <taxon>Phyllobacteriaceae</taxon>
        <taxon>Mesorhizobium</taxon>
    </lineage>
</organism>
<keyword evidence="2" id="KW-1185">Reference proteome</keyword>
<comment type="caution">
    <text evidence="1">The sequence shown here is derived from an EMBL/GenBank/DDBJ whole genome shotgun (WGS) entry which is preliminary data.</text>
</comment>
<protein>
    <submittedName>
        <fullName evidence="1">Uncharacterized protein</fullName>
    </submittedName>
</protein>
<evidence type="ECO:0000313" key="1">
    <source>
        <dbReference type="EMBL" id="MER9284163.1"/>
    </source>
</evidence>
<reference evidence="1 2" key="1">
    <citation type="journal article" date="2024" name="Proc. Natl. Acad. Sci. U.S.A.">
        <title>The evolutionary genomics of adaptation to stress in wild rhizobium bacteria.</title>
        <authorList>
            <person name="Kehlet-Delgado H."/>
            <person name="Montoya A.P."/>
            <person name="Jensen K.T."/>
            <person name="Wendlandt C.E."/>
            <person name="Dexheimer C."/>
            <person name="Roberts M."/>
            <person name="Torres Martinez L."/>
            <person name="Friesen M.L."/>
            <person name="Griffitts J.S."/>
            <person name="Porter S.S."/>
        </authorList>
    </citation>
    <scope>NUCLEOTIDE SEQUENCE [LARGE SCALE GENOMIC DNA]</scope>
    <source>
        <strain evidence="1 2">M0468</strain>
    </source>
</reference>
<dbReference type="Proteomes" id="UP001480082">
    <property type="component" value="Unassembled WGS sequence"/>
</dbReference>
<dbReference type="EMBL" id="JAMYRI010000004">
    <property type="protein sequence ID" value="MER9284163.1"/>
    <property type="molecule type" value="Genomic_DNA"/>
</dbReference>